<evidence type="ECO:0000313" key="6">
    <source>
        <dbReference type="EMBL" id="OIQ86973.1"/>
    </source>
</evidence>
<evidence type="ECO:0000256" key="3">
    <source>
        <dbReference type="ARBA" id="ARBA00023172"/>
    </source>
</evidence>
<evidence type="ECO:0000259" key="5">
    <source>
        <dbReference type="PROSITE" id="PS51900"/>
    </source>
</evidence>
<keyword evidence="3" id="KW-0233">DNA recombination</keyword>
<dbReference type="InterPro" id="IPR011010">
    <property type="entry name" value="DNA_brk_join_enz"/>
</dbReference>
<evidence type="ECO:0000256" key="1">
    <source>
        <dbReference type="ARBA" id="ARBA00022908"/>
    </source>
</evidence>
<dbReference type="InterPro" id="IPR002104">
    <property type="entry name" value="Integrase_catalytic"/>
</dbReference>
<dbReference type="PANTHER" id="PTHR30349:SF88">
    <property type="entry name" value="BLL1584 PROTEIN"/>
    <property type="match status" value="1"/>
</dbReference>
<dbReference type="Gene3D" id="1.10.150.130">
    <property type="match status" value="1"/>
</dbReference>
<dbReference type="GO" id="GO:0003677">
    <property type="term" value="F:DNA binding"/>
    <property type="evidence" value="ECO:0007669"/>
    <property type="project" value="UniProtKB-KW"/>
</dbReference>
<dbReference type="Pfam" id="PF02899">
    <property type="entry name" value="Phage_int_SAM_1"/>
    <property type="match status" value="1"/>
</dbReference>
<comment type="caution">
    <text evidence="6">The sequence shown here is derived from an EMBL/GenBank/DDBJ whole genome shotgun (WGS) entry which is preliminary data.</text>
</comment>
<accession>A0A1J5RFS0</accession>
<evidence type="ECO:0000256" key="2">
    <source>
        <dbReference type="ARBA" id="ARBA00023125"/>
    </source>
</evidence>
<dbReference type="AlphaFoldDB" id="A0A1J5RFS0"/>
<dbReference type="GO" id="GO:0006310">
    <property type="term" value="P:DNA recombination"/>
    <property type="evidence" value="ECO:0007669"/>
    <property type="project" value="UniProtKB-KW"/>
</dbReference>
<proteinExistence type="predicted"/>
<dbReference type="GO" id="GO:0015074">
    <property type="term" value="P:DNA integration"/>
    <property type="evidence" value="ECO:0007669"/>
    <property type="project" value="UniProtKB-KW"/>
</dbReference>
<gene>
    <name evidence="6" type="primary">xerC_39</name>
    <name evidence="6" type="ORF">GALL_311590</name>
</gene>
<feature type="domain" description="Core-binding (CB)" evidence="5">
    <location>
        <begin position="2"/>
        <end position="87"/>
    </location>
</feature>
<dbReference type="InterPro" id="IPR004107">
    <property type="entry name" value="Integrase_SAM-like_N"/>
</dbReference>
<dbReference type="Pfam" id="PF00589">
    <property type="entry name" value="Phage_integrase"/>
    <property type="match status" value="1"/>
</dbReference>
<feature type="domain" description="Tyr recombinase" evidence="4">
    <location>
        <begin position="109"/>
        <end position="297"/>
    </location>
</feature>
<dbReference type="InterPro" id="IPR010998">
    <property type="entry name" value="Integrase_recombinase_N"/>
</dbReference>
<sequence>MVTFKETTTAFLRHCEVERRLSQHTVRAYRADLSRFGEFLANSQTKALLPEITKDHLRAYQQSLHRLKPRSVSRRMAALRSLFWYAESEKLVVGSPFEGLRLRIRIGRPLPRTLGQRTVERIFRALYTRPAPTPHAWRRKVRDIAVIEILFGTGLRVGEVANLPSDRLDLESGTIRVNGKGSRERVIPIVSPELLAALREYSQSCCGSDSEVREFFTLGDGKARMSEDAIRRVLRRISRDAGVGRITPHMLRHTFATFLLDRGADLRVIQRLLGHSSIVTTTIYAQVTEHSQRRVLLSANPRVLIRAGRRKSA</sequence>
<dbReference type="InterPro" id="IPR013762">
    <property type="entry name" value="Integrase-like_cat_sf"/>
</dbReference>
<keyword evidence="2" id="KW-0238">DNA-binding</keyword>
<dbReference type="EMBL" id="MLJW01000448">
    <property type="protein sequence ID" value="OIQ86973.1"/>
    <property type="molecule type" value="Genomic_DNA"/>
</dbReference>
<dbReference type="PANTHER" id="PTHR30349">
    <property type="entry name" value="PHAGE INTEGRASE-RELATED"/>
    <property type="match status" value="1"/>
</dbReference>
<keyword evidence="1" id="KW-0229">DNA integration</keyword>
<evidence type="ECO:0000259" key="4">
    <source>
        <dbReference type="PROSITE" id="PS51898"/>
    </source>
</evidence>
<name>A0A1J5RFS0_9ZZZZ</name>
<organism evidence="6">
    <name type="scientific">mine drainage metagenome</name>
    <dbReference type="NCBI Taxonomy" id="410659"/>
    <lineage>
        <taxon>unclassified sequences</taxon>
        <taxon>metagenomes</taxon>
        <taxon>ecological metagenomes</taxon>
    </lineage>
</organism>
<dbReference type="Gene3D" id="1.10.443.10">
    <property type="entry name" value="Intergrase catalytic core"/>
    <property type="match status" value="1"/>
</dbReference>
<dbReference type="PROSITE" id="PS51900">
    <property type="entry name" value="CB"/>
    <property type="match status" value="1"/>
</dbReference>
<dbReference type="PROSITE" id="PS51898">
    <property type="entry name" value="TYR_RECOMBINASE"/>
    <property type="match status" value="1"/>
</dbReference>
<dbReference type="InterPro" id="IPR044068">
    <property type="entry name" value="CB"/>
</dbReference>
<dbReference type="InterPro" id="IPR050090">
    <property type="entry name" value="Tyrosine_recombinase_XerCD"/>
</dbReference>
<reference evidence="6" key="1">
    <citation type="submission" date="2016-10" db="EMBL/GenBank/DDBJ databases">
        <title>Sequence of Gallionella enrichment culture.</title>
        <authorList>
            <person name="Poehlein A."/>
            <person name="Muehling M."/>
            <person name="Daniel R."/>
        </authorList>
    </citation>
    <scope>NUCLEOTIDE SEQUENCE</scope>
</reference>
<protein>
    <submittedName>
        <fullName evidence="6">Tyrosine recombinase XerC</fullName>
    </submittedName>
</protein>
<dbReference type="SUPFAM" id="SSF56349">
    <property type="entry name" value="DNA breaking-rejoining enzymes"/>
    <property type="match status" value="1"/>
</dbReference>